<dbReference type="EMBL" id="VCQT01000033">
    <property type="protein sequence ID" value="TMW12526.1"/>
    <property type="molecule type" value="Genomic_DNA"/>
</dbReference>
<dbReference type="NCBIfam" id="TIGR00369">
    <property type="entry name" value="unchar_dom_1"/>
    <property type="match status" value="1"/>
</dbReference>
<evidence type="ECO:0000256" key="1">
    <source>
        <dbReference type="ARBA" id="ARBA00022801"/>
    </source>
</evidence>
<reference evidence="3 4" key="1">
    <citation type="submission" date="2019-05" db="EMBL/GenBank/DDBJ databases">
        <title>Genome of Alcanivorax gelatiniphagus, an oil degrading marine bacteria.</title>
        <authorList>
            <person name="Kwon K.K."/>
        </authorList>
    </citation>
    <scope>NUCLEOTIDE SEQUENCE [LARGE SCALE GENOMIC DNA]</scope>
    <source>
        <strain evidence="3 4">MEBiC 08158</strain>
    </source>
</reference>
<dbReference type="RefSeq" id="WP_138772601.1">
    <property type="nucleotide sequence ID" value="NZ_JBHSSX010000109.1"/>
</dbReference>
<evidence type="ECO:0000313" key="4">
    <source>
        <dbReference type="Proteomes" id="UP000739180"/>
    </source>
</evidence>
<dbReference type="Proteomes" id="UP000739180">
    <property type="component" value="Unassembled WGS sequence"/>
</dbReference>
<gene>
    <name evidence="3" type="primary">paaI</name>
    <name evidence="3" type="ORF">FGS76_10545</name>
</gene>
<dbReference type="NCBIfam" id="TIGR02286">
    <property type="entry name" value="PaaD"/>
    <property type="match status" value="1"/>
</dbReference>
<dbReference type="InterPro" id="IPR003736">
    <property type="entry name" value="PAAI_dom"/>
</dbReference>
<dbReference type="InterPro" id="IPR029069">
    <property type="entry name" value="HotDog_dom_sf"/>
</dbReference>
<dbReference type="InterPro" id="IPR011973">
    <property type="entry name" value="PaaD"/>
</dbReference>
<dbReference type="PANTHER" id="PTHR42856:SF1">
    <property type="entry name" value="ACYL-COENZYME A THIOESTERASE PAAI"/>
    <property type="match status" value="1"/>
</dbReference>
<evidence type="ECO:0000313" key="3">
    <source>
        <dbReference type="EMBL" id="TMW12526.1"/>
    </source>
</evidence>
<feature type="domain" description="Thioesterase" evidence="2">
    <location>
        <begin position="60"/>
        <end position="133"/>
    </location>
</feature>
<dbReference type="Gene3D" id="3.10.129.10">
    <property type="entry name" value="Hotdog Thioesterase"/>
    <property type="match status" value="1"/>
</dbReference>
<dbReference type="InterPro" id="IPR006683">
    <property type="entry name" value="Thioestr_dom"/>
</dbReference>
<proteinExistence type="predicted"/>
<sequence>MMPESSATVDAGALARQCADAMFARDRASQALNIRLDTIEPGHAVLTMSITETMIQGHDSCHGGYIFTLADSAFAFACNTYNEATVASGCSIEYVVPGKLGDTLTADAREQTRKGRTGVYDVRVTNGDGELVALFRGKSYKIRGPVIHEQEGGA</sequence>
<name>A0ABY2XKG8_9GAMM</name>
<keyword evidence="1" id="KW-0378">Hydrolase</keyword>
<dbReference type="Pfam" id="PF03061">
    <property type="entry name" value="4HBT"/>
    <property type="match status" value="1"/>
</dbReference>
<protein>
    <submittedName>
        <fullName evidence="3">Hydroxyphenylacetyl-CoA thioesterase PaaI</fullName>
    </submittedName>
</protein>
<organism evidence="3 4">
    <name type="scientific">Alloalcanivorax gelatiniphagus</name>
    <dbReference type="NCBI Taxonomy" id="1194167"/>
    <lineage>
        <taxon>Bacteria</taxon>
        <taxon>Pseudomonadati</taxon>
        <taxon>Pseudomonadota</taxon>
        <taxon>Gammaproteobacteria</taxon>
        <taxon>Oceanospirillales</taxon>
        <taxon>Alcanivoracaceae</taxon>
        <taxon>Alloalcanivorax</taxon>
    </lineage>
</organism>
<keyword evidence="4" id="KW-1185">Reference proteome</keyword>
<accession>A0ABY2XKG8</accession>
<dbReference type="CDD" id="cd03443">
    <property type="entry name" value="PaaI_thioesterase"/>
    <property type="match status" value="1"/>
</dbReference>
<dbReference type="InterPro" id="IPR052723">
    <property type="entry name" value="Acyl-CoA_thioesterase_PaaI"/>
</dbReference>
<comment type="caution">
    <text evidence="3">The sequence shown here is derived from an EMBL/GenBank/DDBJ whole genome shotgun (WGS) entry which is preliminary data.</text>
</comment>
<evidence type="ECO:0000259" key="2">
    <source>
        <dbReference type="Pfam" id="PF03061"/>
    </source>
</evidence>
<dbReference type="SUPFAM" id="SSF54637">
    <property type="entry name" value="Thioesterase/thiol ester dehydrase-isomerase"/>
    <property type="match status" value="1"/>
</dbReference>
<dbReference type="PANTHER" id="PTHR42856">
    <property type="entry name" value="ACYL-COENZYME A THIOESTERASE PAAI"/>
    <property type="match status" value="1"/>
</dbReference>